<evidence type="ECO:0000313" key="1">
    <source>
        <dbReference type="EMBL" id="BBX83701.1"/>
    </source>
</evidence>
<keyword evidence="2" id="KW-1185">Reference proteome</keyword>
<dbReference type="RefSeq" id="WP_138231617.1">
    <property type="nucleotide sequence ID" value="NZ_AP022577.1"/>
</dbReference>
<organism evidence="1 2">
    <name type="scientific">Mycolicibacterium aubagnense</name>
    <dbReference type="NCBI Taxonomy" id="319707"/>
    <lineage>
        <taxon>Bacteria</taxon>
        <taxon>Bacillati</taxon>
        <taxon>Actinomycetota</taxon>
        <taxon>Actinomycetes</taxon>
        <taxon>Mycobacteriales</taxon>
        <taxon>Mycobacteriaceae</taxon>
        <taxon>Mycolicibacterium</taxon>
    </lineage>
</organism>
<proteinExistence type="predicted"/>
<evidence type="ECO:0000313" key="2">
    <source>
        <dbReference type="Proteomes" id="UP000465609"/>
    </source>
</evidence>
<dbReference type="EMBL" id="AP022577">
    <property type="protein sequence ID" value="BBX83701.1"/>
    <property type="molecule type" value="Genomic_DNA"/>
</dbReference>
<accession>A0ABM7I9U0</accession>
<reference evidence="1 2" key="1">
    <citation type="journal article" date="2019" name="Emerg. Microbes Infect.">
        <title>Comprehensive subspecies identification of 175 nontuberculous mycobacteria species based on 7547 genomic profiles.</title>
        <authorList>
            <person name="Matsumoto Y."/>
            <person name="Kinjo T."/>
            <person name="Motooka D."/>
            <person name="Nabeya D."/>
            <person name="Jung N."/>
            <person name="Uechi K."/>
            <person name="Horii T."/>
            <person name="Iida T."/>
            <person name="Fujita J."/>
            <person name="Nakamura S."/>
        </authorList>
    </citation>
    <scope>NUCLEOTIDE SEQUENCE [LARGE SCALE GENOMIC DNA]</scope>
    <source>
        <strain evidence="1 2">JCM 15296</strain>
    </source>
</reference>
<dbReference type="Proteomes" id="UP000465609">
    <property type="component" value="Chromosome"/>
</dbReference>
<protein>
    <submittedName>
        <fullName evidence="1">Uncharacterized protein</fullName>
    </submittedName>
</protein>
<gene>
    <name evidence="1" type="ORF">MAUB_15740</name>
</gene>
<sequence>MTVHVTRDGGAIDEFDRFADRYIKHTDGSLEIVRLGSAQTNKYGAGCWVDVTGDEKHTRRAHFRDWLARVGVGQQR</sequence>
<name>A0ABM7I9U0_9MYCO</name>